<dbReference type="InterPro" id="IPR009057">
    <property type="entry name" value="Homeodomain-like_sf"/>
</dbReference>
<feature type="domain" description="Transposase-like Mu C-terminal" evidence="1">
    <location>
        <begin position="309"/>
        <end position="366"/>
    </location>
</feature>
<dbReference type="Proteomes" id="UP001144471">
    <property type="component" value="Unassembled WGS sequence"/>
</dbReference>
<dbReference type="Pfam" id="PF13518">
    <property type="entry name" value="HTH_28"/>
    <property type="match status" value="1"/>
</dbReference>
<evidence type="ECO:0000313" key="3">
    <source>
        <dbReference type="EMBL" id="GLI58131.1"/>
    </source>
</evidence>
<dbReference type="AlphaFoldDB" id="A0A9W6GQ87"/>
<evidence type="ECO:0000259" key="1">
    <source>
        <dbReference type="Pfam" id="PF09299"/>
    </source>
</evidence>
<dbReference type="EMBL" id="BSDY01000035">
    <property type="protein sequence ID" value="GLI58131.1"/>
    <property type="molecule type" value="Genomic_DNA"/>
</dbReference>
<feature type="domain" description="Insertion element IS150 protein InsJ-like helix-turn-helix" evidence="2">
    <location>
        <begin position="9"/>
        <end position="61"/>
    </location>
</feature>
<dbReference type="SUPFAM" id="SSF46689">
    <property type="entry name" value="Homeodomain-like"/>
    <property type="match status" value="1"/>
</dbReference>
<protein>
    <submittedName>
        <fullName evidence="3">DDE-type integrase/transposase/recombinase</fullName>
    </submittedName>
</protein>
<dbReference type="InterPro" id="IPR015378">
    <property type="entry name" value="Transposase-like_Mu_C"/>
</dbReference>
<proteinExistence type="predicted"/>
<comment type="caution">
    <text evidence="3">The sequence shown here is derived from an EMBL/GenBank/DDBJ whole genome shotgun (WGS) entry which is preliminary data.</text>
</comment>
<reference evidence="3" key="1">
    <citation type="submission" date="2022-12" db="EMBL/GenBank/DDBJ databases">
        <title>Reference genome sequencing for broad-spectrum identification of bacterial and archaeal isolates by mass spectrometry.</title>
        <authorList>
            <person name="Sekiguchi Y."/>
            <person name="Tourlousse D.M."/>
        </authorList>
    </citation>
    <scope>NUCLEOTIDE SEQUENCE</scope>
    <source>
        <strain evidence="3">10succ1</strain>
    </source>
</reference>
<dbReference type="Pfam" id="PF09299">
    <property type="entry name" value="Mu-transpos_C"/>
    <property type="match status" value="1"/>
</dbReference>
<accession>A0A9W6GQ87</accession>
<dbReference type="SUPFAM" id="SSF50610">
    <property type="entry name" value="mu transposase, C-terminal domain"/>
    <property type="match status" value="1"/>
</dbReference>
<dbReference type="RefSeq" id="WP_281837805.1">
    <property type="nucleotide sequence ID" value="NZ_BSDY01000035.1"/>
</dbReference>
<sequence length="370" mass="43103">MSKKKTNEKRYQVIEPFLKGEKKLKEIENESGISYATLKRWVKSYKETGISGLEKKVRKDKSQHRSISDRTMDFIKKTYEANPNIKISSLYKKCCTFLKDINEDSISYNTVYRIVNNLDKYIQSHAELHIERVKRKNQAYRMTHTLLDIEVLDPTTGSYSKPLLYICYDTATLDILNYKLSFQEFTLKESLFLLRDTILKVQDNTDTDILIESFIIDSFKVKDQKRIQEVKEQTGIATYNSVKTVDEIERFISFLREDILKILLHSGQSVDLDSLDKLIFSYIYMSAKEYRGSCRISSTRSPLEESLDILLEESQRYIQEYGIRFKNNLYKNSALKSQVGSKATIKYDPLNPGSIVVYIEGNYLCTAYSS</sequence>
<dbReference type="Gene3D" id="1.10.10.10">
    <property type="entry name" value="Winged helix-like DNA-binding domain superfamily/Winged helix DNA-binding domain"/>
    <property type="match status" value="1"/>
</dbReference>
<gene>
    <name evidence="3" type="ORF">PM10SUCC1_36450</name>
</gene>
<dbReference type="InterPro" id="IPR055247">
    <property type="entry name" value="InsJ-like_HTH"/>
</dbReference>
<dbReference type="InterPro" id="IPR036388">
    <property type="entry name" value="WH-like_DNA-bd_sf"/>
</dbReference>
<evidence type="ECO:0000259" key="2">
    <source>
        <dbReference type="Pfam" id="PF13518"/>
    </source>
</evidence>
<dbReference type="InterPro" id="IPR009004">
    <property type="entry name" value="Transposase_Mu_C"/>
</dbReference>
<keyword evidence="4" id="KW-1185">Reference proteome</keyword>
<name>A0A9W6GQ87_9FUSO</name>
<organism evidence="3 4">
    <name type="scientific">Propionigenium maris DSM 9537</name>
    <dbReference type="NCBI Taxonomy" id="1123000"/>
    <lineage>
        <taxon>Bacteria</taxon>
        <taxon>Fusobacteriati</taxon>
        <taxon>Fusobacteriota</taxon>
        <taxon>Fusobacteriia</taxon>
        <taxon>Fusobacteriales</taxon>
        <taxon>Fusobacteriaceae</taxon>
        <taxon>Propionigenium</taxon>
    </lineage>
</organism>
<evidence type="ECO:0000313" key="4">
    <source>
        <dbReference type="Proteomes" id="UP001144471"/>
    </source>
</evidence>